<dbReference type="Pfam" id="PF20239">
    <property type="entry name" value="DUF6596"/>
    <property type="match status" value="1"/>
</dbReference>
<dbReference type="Pfam" id="PF04542">
    <property type="entry name" value="Sigma70_r2"/>
    <property type="match status" value="1"/>
</dbReference>
<name>A0A7I9VQJ9_9BACT</name>
<reference evidence="6" key="1">
    <citation type="journal article" date="2020" name="Appl. Environ. Microbiol.">
        <title>Diazotrophic Anaeromyxobacter Isolates from Soils.</title>
        <authorList>
            <person name="Masuda Y."/>
            <person name="Yamanaka H."/>
            <person name="Xu Z.X."/>
            <person name="Shiratori Y."/>
            <person name="Aono T."/>
            <person name="Amachi S."/>
            <person name="Senoo K."/>
            <person name="Itoh H."/>
        </authorList>
    </citation>
    <scope>NUCLEOTIDE SEQUENCE [LARGE SCALE GENOMIC DNA]</scope>
    <source>
        <strain evidence="6">R267</strain>
    </source>
</reference>
<dbReference type="GO" id="GO:0016987">
    <property type="term" value="F:sigma factor activity"/>
    <property type="evidence" value="ECO:0007669"/>
    <property type="project" value="InterPro"/>
</dbReference>
<gene>
    <name evidence="5" type="ORF">AMYX_34250</name>
</gene>
<dbReference type="EMBL" id="BJTG01000008">
    <property type="protein sequence ID" value="GEJ58684.1"/>
    <property type="molecule type" value="Genomic_DNA"/>
</dbReference>
<dbReference type="Gene3D" id="1.10.10.10">
    <property type="entry name" value="Winged helix-like DNA-binding domain superfamily/Winged helix DNA-binding domain"/>
    <property type="match status" value="1"/>
</dbReference>
<dbReference type="GO" id="GO:0003677">
    <property type="term" value="F:DNA binding"/>
    <property type="evidence" value="ECO:0007669"/>
    <property type="project" value="InterPro"/>
</dbReference>
<evidence type="ECO:0000313" key="6">
    <source>
        <dbReference type="Proteomes" id="UP000503640"/>
    </source>
</evidence>
<organism evidence="5 6">
    <name type="scientific">Anaeromyxobacter diazotrophicus</name>
    <dbReference type="NCBI Taxonomy" id="2590199"/>
    <lineage>
        <taxon>Bacteria</taxon>
        <taxon>Pseudomonadati</taxon>
        <taxon>Myxococcota</taxon>
        <taxon>Myxococcia</taxon>
        <taxon>Myxococcales</taxon>
        <taxon>Cystobacterineae</taxon>
        <taxon>Anaeromyxobacteraceae</taxon>
        <taxon>Anaeromyxobacter</taxon>
    </lineage>
</organism>
<dbReference type="InterPro" id="IPR014284">
    <property type="entry name" value="RNA_pol_sigma-70_dom"/>
</dbReference>
<keyword evidence="6" id="KW-1185">Reference proteome</keyword>
<dbReference type="InterPro" id="IPR046531">
    <property type="entry name" value="DUF6596"/>
</dbReference>
<evidence type="ECO:0000259" key="4">
    <source>
        <dbReference type="Pfam" id="PF20239"/>
    </source>
</evidence>
<dbReference type="Gene3D" id="1.10.1740.10">
    <property type="match status" value="1"/>
</dbReference>
<evidence type="ECO:0000259" key="3">
    <source>
        <dbReference type="Pfam" id="PF08281"/>
    </source>
</evidence>
<dbReference type="Pfam" id="PF08281">
    <property type="entry name" value="Sigma70_r4_2"/>
    <property type="match status" value="1"/>
</dbReference>
<feature type="region of interest" description="Disordered" evidence="1">
    <location>
        <begin position="81"/>
        <end position="100"/>
    </location>
</feature>
<dbReference type="NCBIfam" id="TIGR02937">
    <property type="entry name" value="sigma70-ECF"/>
    <property type="match status" value="1"/>
</dbReference>
<dbReference type="Proteomes" id="UP000503640">
    <property type="component" value="Unassembled WGS sequence"/>
</dbReference>
<dbReference type="InterPro" id="IPR013325">
    <property type="entry name" value="RNA_pol_sigma_r2"/>
</dbReference>
<dbReference type="PANTHER" id="PTHR47756:SF1">
    <property type="entry name" value="BLL0085 PROTEIN"/>
    <property type="match status" value="1"/>
</dbReference>
<proteinExistence type="predicted"/>
<accession>A0A7I9VQJ9</accession>
<feature type="domain" description="DUF6596" evidence="4">
    <location>
        <begin position="187"/>
        <end position="287"/>
    </location>
</feature>
<dbReference type="PANTHER" id="PTHR47756">
    <property type="entry name" value="BLL6612 PROTEIN-RELATED"/>
    <property type="match status" value="1"/>
</dbReference>
<dbReference type="SUPFAM" id="SSF88946">
    <property type="entry name" value="Sigma2 domain of RNA polymerase sigma factors"/>
    <property type="match status" value="1"/>
</dbReference>
<dbReference type="RefSeq" id="WP_176067464.1">
    <property type="nucleotide sequence ID" value="NZ_BJTG01000008.1"/>
</dbReference>
<protein>
    <submittedName>
        <fullName evidence="5">RNA polymerase sigma factor</fullName>
    </submittedName>
</protein>
<feature type="domain" description="RNA polymerase sigma-70 region 2" evidence="2">
    <location>
        <begin position="20"/>
        <end position="80"/>
    </location>
</feature>
<dbReference type="InterPro" id="IPR036388">
    <property type="entry name" value="WH-like_DNA-bd_sf"/>
</dbReference>
<evidence type="ECO:0000313" key="5">
    <source>
        <dbReference type="EMBL" id="GEJ58684.1"/>
    </source>
</evidence>
<dbReference type="GO" id="GO:0006352">
    <property type="term" value="P:DNA-templated transcription initiation"/>
    <property type="evidence" value="ECO:0007669"/>
    <property type="project" value="InterPro"/>
</dbReference>
<evidence type="ECO:0000259" key="2">
    <source>
        <dbReference type="Pfam" id="PF04542"/>
    </source>
</evidence>
<dbReference type="SUPFAM" id="SSF88659">
    <property type="entry name" value="Sigma3 and sigma4 domains of RNA polymerase sigma factors"/>
    <property type="match status" value="1"/>
</dbReference>
<evidence type="ECO:0000256" key="1">
    <source>
        <dbReference type="SAM" id="MobiDB-lite"/>
    </source>
</evidence>
<comment type="caution">
    <text evidence="5">The sequence shown here is derived from an EMBL/GenBank/DDBJ whole genome shotgun (WGS) entry which is preliminary data.</text>
</comment>
<dbReference type="InterPro" id="IPR013249">
    <property type="entry name" value="RNA_pol_sigma70_r4_t2"/>
</dbReference>
<sequence>MGGGATRAAIEAVWRIESARVIGGLVRLVRDVALAEDLAQEALLAALERWPEAGIPANPGAWLTATARNRAIDEARRRERLRREHGQLEEDAAGRPPAAPDLEAALDEDVGDDLLRLILVACHPVLSAEARAALTLRLLGGLTTQEIARAFLVPEPTIAQRIVRAKRTLAEARVPFDVPRGAELSARLSSVLEVIYLVFNEGYTPTAGGDWTHPAACEEALRLGRILAELTPDEPEVHGLVALMELHASRLRARLGPSGAPVLLLDQDRSRWDQLLVHRGLVALARAEALQAPLGPYTLQAAIAACHARAHTAGETDWPRIVALYDALVEVTGSPVVELNRAVAVSMAFGPAAGLELVDALRGEPALASYHLLPAVRGDLLLKLGRDAEAREELERAASQTRNARERELLLARAAACALGRGAPSP</sequence>
<dbReference type="InterPro" id="IPR013324">
    <property type="entry name" value="RNA_pol_sigma_r3/r4-like"/>
</dbReference>
<dbReference type="InterPro" id="IPR007627">
    <property type="entry name" value="RNA_pol_sigma70_r2"/>
</dbReference>
<dbReference type="AlphaFoldDB" id="A0A7I9VQJ9"/>
<feature type="domain" description="RNA polymerase sigma factor 70 region 4 type 2" evidence="3">
    <location>
        <begin position="117"/>
        <end position="169"/>
    </location>
</feature>